<dbReference type="OrthoDB" id="3437960at2759"/>
<keyword evidence="4 7" id="KW-0863">Zinc-finger</keyword>
<evidence type="ECO:0000256" key="7">
    <source>
        <dbReference type="PROSITE-ProRule" id="PRU00042"/>
    </source>
</evidence>
<dbReference type="InterPro" id="IPR013087">
    <property type="entry name" value="Znf_C2H2_type"/>
</dbReference>
<dbReference type="GO" id="GO:0008270">
    <property type="term" value="F:zinc ion binding"/>
    <property type="evidence" value="ECO:0007669"/>
    <property type="project" value="UniProtKB-KW"/>
</dbReference>
<dbReference type="Gene3D" id="3.30.160.60">
    <property type="entry name" value="Classic Zinc Finger"/>
    <property type="match status" value="6"/>
</dbReference>
<evidence type="ECO:0000256" key="6">
    <source>
        <dbReference type="ARBA" id="ARBA00023242"/>
    </source>
</evidence>
<keyword evidence="10" id="KW-1185">Reference proteome</keyword>
<dbReference type="Proteomes" id="UP000085678">
    <property type="component" value="Unplaced"/>
</dbReference>
<sequence length="422" mass="49167">MKEGEYKEHLRINDLHVGFQQQIKTEEETPSQENVIRPLEQFQEVGIGINIGQELPRWNALKDRLQLETNENLAKFLMDHYLKNNTLTLKPFDISYLPPDNNIAEDIDSNSEVVDSFPCDKCHRVYTRRDSLKRHMKKHSSTETYDCDHCEETFPEKQALQRHLQKKHSGILHPCSQCDKIFNTKAGLRTHENSHCNIKFLEDGVPKATSLSDVPVDLTECTSNPIPPSPDETRDAVPSGADEDGSGMVFQCRVSGCERVLSSKCALQKHNRTHTGIYPFNCLECPRGFHARSALEDHRRSRHKEKRFHCVRCNKTFCTGQGRKLHEQLHRNESHQCHLCEKTFPTKIYLKIHLRTHIESFECTICKKSYTKARHLKDHMAFHNNKTFDCNKCTFKTNYRQSYNRHLKAHKREIQSILLSKY</sequence>
<evidence type="ECO:0000256" key="4">
    <source>
        <dbReference type="ARBA" id="ARBA00022771"/>
    </source>
</evidence>
<dbReference type="Pfam" id="PF13894">
    <property type="entry name" value="zf-C2H2_4"/>
    <property type="match status" value="1"/>
</dbReference>
<evidence type="ECO:0000256" key="8">
    <source>
        <dbReference type="SAM" id="MobiDB-lite"/>
    </source>
</evidence>
<protein>
    <submittedName>
        <fullName evidence="11">Zinc finger protein 184 isoform X1</fullName>
    </submittedName>
</protein>
<dbReference type="GeneID" id="106178259"/>
<dbReference type="InParanoid" id="A0A1S3K2G7"/>
<dbReference type="AlphaFoldDB" id="A0A1S3K2G7"/>
<evidence type="ECO:0000256" key="1">
    <source>
        <dbReference type="ARBA" id="ARBA00004123"/>
    </source>
</evidence>
<dbReference type="GO" id="GO:0005634">
    <property type="term" value="C:nucleus"/>
    <property type="evidence" value="ECO:0007669"/>
    <property type="project" value="UniProtKB-SubCell"/>
</dbReference>
<keyword evidence="6" id="KW-0539">Nucleus</keyword>
<feature type="domain" description="C2H2-type" evidence="9">
    <location>
        <begin position="173"/>
        <end position="200"/>
    </location>
</feature>
<feature type="domain" description="C2H2-type" evidence="9">
    <location>
        <begin position="250"/>
        <end position="279"/>
    </location>
</feature>
<dbReference type="KEGG" id="lak:106178259"/>
<evidence type="ECO:0000256" key="5">
    <source>
        <dbReference type="ARBA" id="ARBA00022833"/>
    </source>
</evidence>
<organism evidence="10 11">
    <name type="scientific">Lingula anatina</name>
    <name type="common">Brachiopod</name>
    <name type="synonym">Lingula unguis</name>
    <dbReference type="NCBI Taxonomy" id="7574"/>
    <lineage>
        <taxon>Eukaryota</taxon>
        <taxon>Metazoa</taxon>
        <taxon>Spiralia</taxon>
        <taxon>Lophotrochozoa</taxon>
        <taxon>Brachiopoda</taxon>
        <taxon>Linguliformea</taxon>
        <taxon>Lingulata</taxon>
        <taxon>Lingulida</taxon>
        <taxon>Linguloidea</taxon>
        <taxon>Lingulidae</taxon>
        <taxon>Lingula</taxon>
    </lineage>
</organism>
<gene>
    <name evidence="11" type="primary">LOC106178259</name>
</gene>
<dbReference type="RefSeq" id="XP_013416833.1">
    <property type="nucleotide sequence ID" value="XM_013561379.1"/>
</dbReference>
<comment type="subcellular location">
    <subcellularLocation>
        <location evidence="1">Nucleus</location>
    </subcellularLocation>
</comment>
<feature type="domain" description="C2H2-type" evidence="9">
    <location>
        <begin position="361"/>
        <end position="388"/>
    </location>
</feature>
<evidence type="ECO:0000313" key="11">
    <source>
        <dbReference type="RefSeq" id="XP_013416833.1"/>
    </source>
</evidence>
<dbReference type="GO" id="GO:0001228">
    <property type="term" value="F:DNA-binding transcription activator activity, RNA polymerase II-specific"/>
    <property type="evidence" value="ECO:0007669"/>
    <property type="project" value="TreeGrafter"/>
</dbReference>
<dbReference type="PANTHER" id="PTHR24376">
    <property type="entry name" value="ZINC FINGER PROTEIN"/>
    <property type="match status" value="1"/>
</dbReference>
<dbReference type="PROSITE" id="PS00028">
    <property type="entry name" value="ZINC_FINGER_C2H2_1"/>
    <property type="match status" value="8"/>
</dbReference>
<keyword evidence="5" id="KW-0862">Zinc</keyword>
<name>A0A1S3K2G7_LINAN</name>
<reference evidence="11" key="1">
    <citation type="submission" date="2025-08" db="UniProtKB">
        <authorList>
            <consortium name="RefSeq"/>
        </authorList>
    </citation>
    <scope>IDENTIFICATION</scope>
    <source>
        <tissue evidence="11">Gonads</tissue>
    </source>
</reference>
<feature type="region of interest" description="Disordered" evidence="8">
    <location>
        <begin position="219"/>
        <end position="242"/>
    </location>
</feature>
<evidence type="ECO:0000313" key="10">
    <source>
        <dbReference type="Proteomes" id="UP000085678"/>
    </source>
</evidence>
<dbReference type="PROSITE" id="PS50157">
    <property type="entry name" value="ZINC_FINGER_C2H2_2"/>
    <property type="match status" value="8"/>
</dbReference>
<evidence type="ECO:0000256" key="3">
    <source>
        <dbReference type="ARBA" id="ARBA00022737"/>
    </source>
</evidence>
<dbReference type="Pfam" id="PF00096">
    <property type="entry name" value="zf-C2H2"/>
    <property type="match status" value="4"/>
</dbReference>
<dbReference type="STRING" id="7574.A0A1S3K2G7"/>
<proteinExistence type="predicted"/>
<feature type="domain" description="C2H2-type" evidence="9">
    <location>
        <begin position="308"/>
        <end position="335"/>
    </location>
</feature>
<dbReference type="GO" id="GO:0000978">
    <property type="term" value="F:RNA polymerase II cis-regulatory region sequence-specific DNA binding"/>
    <property type="evidence" value="ECO:0007669"/>
    <property type="project" value="TreeGrafter"/>
</dbReference>
<dbReference type="InterPro" id="IPR036236">
    <property type="entry name" value="Znf_C2H2_sf"/>
</dbReference>
<feature type="domain" description="C2H2-type" evidence="9">
    <location>
        <begin position="280"/>
        <end position="308"/>
    </location>
</feature>
<dbReference type="SMART" id="SM00355">
    <property type="entry name" value="ZnF_C2H2"/>
    <property type="match status" value="9"/>
</dbReference>
<accession>A0A1S3K2G7</accession>
<dbReference type="PANTHER" id="PTHR24376:SF216">
    <property type="entry name" value="ZINC FINGER PROTEIN 420-LIKE"/>
    <property type="match status" value="1"/>
</dbReference>
<feature type="domain" description="C2H2-type" evidence="9">
    <location>
        <begin position="145"/>
        <end position="170"/>
    </location>
</feature>
<evidence type="ECO:0000256" key="2">
    <source>
        <dbReference type="ARBA" id="ARBA00022723"/>
    </source>
</evidence>
<keyword evidence="2" id="KW-0479">Metal-binding</keyword>
<evidence type="ECO:0000259" key="9">
    <source>
        <dbReference type="PROSITE" id="PS50157"/>
    </source>
</evidence>
<feature type="domain" description="C2H2-type" evidence="9">
    <location>
        <begin position="335"/>
        <end position="362"/>
    </location>
</feature>
<dbReference type="SUPFAM" id="SSF57667">
    <property type="entry name" value="beta-beta-alpha zinc fingers"/>
    <property type="match status" value="5"/>
</dbReference>
<feature type="domain" description="C2H2-type" evidence="9">
    <location>
        <begin position="117"/>
        <end position="144"/>
    </location>
</feature>
<keyword evidence="3" id="KW-0677">Repeat</keyword>